<feature type="region of interest" description="Disordered" evidence="2">
    <location>
        <begin position="41"/>
        <end position="146"/>
    </location>
</feature>
<dbReference type="InterPro" id="IPR023365">
    <property type="entry name" value="Sortase_dom-sf"/>
</dbReference>
<feature type="region of interest" description="Disordered" evidence="2">
    <location>
        <begin position="543"/>
        <end position="645"/>
    </location>
</feature>
<dbReference type="CDD" id="cd05829">
    <property type="entry name" value="Sortase_F"/>
    <property type="match status" value="1"/>
</dbReference>
<protein>
    <submittedName>
        <fullName evidence="4">Class F sortase</fullName>
    </submittedName>
</protein>
<reference evidence="4 5" key="1">
    <citation type="submission" date="2024-03" db="EMBL/GenBank/DDBJ databases">
        <title>Actinomycetospora sp. OC33-EN08, a novel actinomycete isolated from wild orchid (Aerides multiflora).</title>
        <authorList>
            <person name="Suriyachadkun C."/>
        </authorList>
    </citation>
    <scope>NUCLEOTIDE SEQUENCE [LARGE SCALE GENOMIC DNA]</scope>
    <source>
        <strain evidence="4 5">OC33-EN08</strain>
    </source>
</reference>
<evidence type="ECO:0000313" key="5">
    <source>
        <dbReference type="Proteomes" id="UP001385809"/>
    </source>
</evidence>
<dbReference type="Pfam" id="PF14344">
    <property type="entry name" value="DUF4397"/>
    <property type="match status" value="1"/>
</dbReference>
<organism evidence="4 5">
    <name type="scientific">Actinomycetospora aurantiaca</name>
    <dbReference type="NCBI Taxonomy" id="3129233"/>
    <lineage>
        <taxon>Bacteria</taxon>
        <taxon>Bacillati</taxon>
        <taxon>Actinomycetota</taxon>
        <taxon>Actinomycetes</taxon>
        <taxon>Pseudonocardiales</taxon>
        <taxon>Pseudonocardiaceae</taxon>
        <taxon>Actinomycetospora</taxon>
    </lineage>
</organism>
<dbReference type="Pfam" id="PF04203">
    <property type="entry name" value="Sortase"/>
    <property type="match status" value="1"/>
</dbReference>
<evidence type="ECO:0000313" key="4">
    <source>
        <dbReference type="EMBL" id="MEJ2868611.1"/>
    </source>
</evidence>
<feature type="compositionally biased region" description="Pro residues" evidence="2">
    <location>
        <begin position="544"/>
        <end position="571"/>
    </location>
</feature>
<dbReference type="Proteomes" id="UP001385809">
    <property type="component" value="Unassembled WGS sequence"/>
</dbReference>
<feature type="compositionally biased region" description="Acidic residues" evidence="2">
    <location>
        <begin position="71"/>
        <end position="89"/>
    </location>
</feature>
<dbReference type="RefSeq" id="WP_337695189.1">
    <property type="nucleotide sequence ID" value="NZ_JBBEGN010000005.1"/>
</dbReference>
<evidence type="ECO:0000259" key="3">
    <source>
        <dbReference type="Pfam" id="PF14344"/>
    </source>
</evidence>
<feature type="domain" description="DUF4397" evidence="3">
    <location>
        <begin position="337"/>
        <end position="459"/>
    </location>
</feature>
<proteinExistence type="predicted"/>
<accession>A0ABU8MNW2</accession>
<name>A0ABU8MNW2_9PSEU</name>
<gene>
    <name evidence="4" type="ORF">WCD74_12635</name>
</gene>
<dbReference type="SUPFAM" id="SSF63817">
    <property type="entry name" value="Sortase"/>
    <property type="match status" value="1"/>
</dbReference>
<keyword evidence="5" id="KW-1185">Reference proteome</keyword>
<dbReference type="InterPro" id="IPR025510">
    <property type="entry name" value="DUF4397"/>
</dbReference>
<sequence length="792" mass="77686">MKGASTATALAVVSTLGIGVALCSQAPPPTVLAAGPHLVVAGEDHSGSDDGSGDSGGLSGLVRGLTGPSSDSDDSSESQDSSSEDSSSEDSEKSDDSPSSASSRDSSSSSSDSPARSSGKVLRELTVTPPVERSSRSSSSLLDTPTVELPAVSVPSVPLGPVGTPPVTVGSASLPSVRVAPQQPAPVDVGTLRLPAVSAGSTQLGPVSTPSLDVGATTLAAPGGAPEVGLPSVGVGPTQVGPVSAPSVALDPTTLSTAGAAPAVGLPSVSVGSSTVGPVSVPPVALAAPTLPLRPVSPLTAAVTAPPRALVALAVTSAPSLLPTQLTAPPSGDQGVLRVAHLSPSTGAVDMYVSGPDLPSTKVASDVTYRTLSNYLTASPGIYTLAARPAGADPASPPALSANVEVGVRSAQTAAFVDIGPNSTPQAEVLDDGTQLANPGRAYVRVVSAASGVGPLNVTAEGGGTLASGVFYGTSSPYAEVDARSWTMDVTTTSGETARTTLPVTSTSVNTVVVARDPQGALTVTAVPDAAPLFAPAAAQSPAPAVPAAPQSPAPAAPQSPAPAAPAPAAPAAPAQPSAPSSTPTPSTTTPAPAPTPKPAPAPSTRPTPQGGVPAGFGGMSGAVVDLPARPAAPTEPELPTWGAPTSPVRPAGLLVPDAKIDAPAVGNLGLDRDGELQAPATPHDVGWFGSTPGDAGPAVLVGHVDSWRGPGVFWNLKDLEAGDPIDVPRSDGTVARFAVDRVQTVDKDTFPTEAVYGATAGPSLRLITCGGAFDRSARSYEDNVIVYASPR</sequence>
<dbReference type="NCBIfam" id="NF033748">
    <property type="entry name" value="class_F_sortase"/>
    <property type="match status" value="1"/>
</dbReference>
<dbReference type="InterPro" id="IPR042001">
    <property type="entry name" value="Sortase_F"/>
</dbReference>
<dbReference type="InterPro" id="IPR005754">
    <property type="entry name" value="Sortase"/>
</dbReference>
<comment type="caution">
    <text evidence="4">The sequence shown here is derived from an EMBL/GenBank/DDBJ whole genome shotgun (WGS) entry which is preliminary data.</text>
</comment>
<feature type="compositionally biased region" description="Low complexity" evidence="2">
    <location>
        <begin position="97"/>
        <end position="118"/>
    </location>
</feature>
<keyword evidence="1" id="KW-0378">Hydrolase</keyword>
<evidence type="ECO:0000256" key="2">
    <source>
        <dbReference type="SAM" id="MobiDB-lite"/>
    </source>
</evidence>
<feature type="compositionally biased region" description="Low complexity" evidence="2">
    <location>
        <begin position="572"/>
        <end position="591"/>
    </location>
</feature>
<dbReference type="Gene3D" id="2.40.260.10">
    <property type="entry name" value="Sortase"/>
    <property type="match status" value="1"/>
</dbReference>
<dbReference type="EMBL" id="JBBEGN010000005">
    <property type="protein sequence ID" value="MEJ2868611.1"/>
    <property type="molecule type" value="Genomic_DNA"/>
</dbReference>
<evidence type="ECO:0000256" key="1">
    <source>
        <dbReference type="ARBA" id="ARBA00022801"/>
    </source>
</evidence>
<feature type="compositionally biased region" description="Pro residues" evidence="2">
    <location>
        <begin position="592"/>
        <end position="606"/>
    </location>
</feature>